<dbReference type="OrthoDB" id="6108017at2759"/>
<dbReference type="InterPro" id="IPR002710">
    <property type="entry name" value="Dilute_dom"/>
</dbReference>
<dbReference type="AlphaFoldDB" id="A0A8J1TQF4"/>
<dbReference type="CDD" id="cd15470">
    <property type="entry name" value="Myo5_CBD"/>
    <property type="match status" value="1"/>
</dbReference>
<reference evidence="1" key="1">
    <citation type="submission" date="2022-03" db="EMBL/GenBank/DDBJ databases">
        <authorList>
            <person name="Martin C."/>
        </authorList>
    </citation>
    <scope>NUCLEOTIDE SEQUENCE</scope>
</reference>
<gene>
    <name evidence="1" type="ORF">OFUS_LOCUS14724</name>
</gene>
<feature type="non-terminal residue" evidence="1">
    <location>
        <position position="434"/>
    </location>
</feature>
<dbReference type="PANTHER" id="PTHR16027:SF6">
    <property type="entry name" value="DILUTE DOMAIN-CONTAINING PROTEIN"/>
    <property type="match status" value="1"/>
</dbReference>
<dbReference type="EMBL" id="CAIIXF020000007">
    <property type="protein sequence ID" value="CAH1789348.1"/>
    <property type="molecule type" value="Genomic_DNA"/>
</dbReference>
<comment type="caution">
    <text evidence="1">The sequence shown here is derived from an EMBL/GenBank/DDBJ whole genome shotgun (WGS) entry which is preliminary data.</text>
</comment>
<dbReference type="GO" id="GO:0051020">
    <property type="term" value="F:GTPase binding"/>
    <property type="evidence" value="ECO:0007669"/>
    <property type="project" value="TreeGrafter"/>
</dbReference>
<dbReference type="PROSITE" id="PS51126">
    <property type="entry name" value="DILUTE"/>
    <property type="match status" value="1"/>
</dbReference>
<proteinExistence type="predicted"/>
<name>A0A8J1TQF4_OWEFU</name>
<dbReference type="PANTHER" id="PTHR16027">
    <property type="entry name" value="DILUTE DOMAIN-CONTAINING PROTEIN YPR089W"/>
    <property type="match status" value="1"/>
</dbReference>
<evidence type="ECO:0000313" key="1">
    <source>
        <dbReference type="EMBL" id="CAH1789348.1"/>
    </source>
</evidence>
<evidence type="ECO:0000313" key="2">
    <source>
        <dbReference type="Proteomes" id="UP000749559"/>
    </source>
</evidence>
<dbReference type="Proteomes" id="UP000749559">
    <property type="component" value="Unassembled WGS sequence"/>
</dbReference>
<dbReference type="InterPro" id="IPR052072">
    <property type="entry name" value="Vascular_dev_regulator"/>
</dbReference>
<feature type="non-terminal residue" evidence="1">
    <location>
        <position position="1"/>
    </location>
</feature>
<dbReference type="SMART" id="SM01132">
    <property type="entry name" value="DIL"/>
    <property type="match status" value="1"/>
</dbReference>
<accession>A0A8J1TQF4</accession>
<organism evidence="1 2">
    <name type="scientific">Owenia fusiformis</name>
    <name type="common">Polychaete worm</name>
    <dbReference type="NCBI Taxonomy" id="6347"/>
    <lineage>
        <taxon>Eukaryota</taxon>
        <taxon>Metazoa</taxon>
        <taxon>Spiralia</taxon>
        <taxon>Lophotrochozoa</taxon>
        <taxon>Annelida</taxon>
        <taxon>Polychaeta</taxon>
        <taxon>Sedentaria</taxon>
        <taxon>Canalipalpata</taxon>
        <taxon>Sabellida</taxon>
        <taxon>Oweniida</taxon>
        <taxon>Oweniidae</taxon>
        <taxon>Owenia</taxon>
    </lineage>
</organism>
<protein>
    <submittedName>
        <fullName evidence="1">Uncharacterized protein</fullName>
    </submittedName>
</protein>
<sequence length="434" mass="50169">MAYKTQKDLNRLLENQIQTIQRNAKIREDEIKKELAEVKQDNDRQQKLIGQLNAVTSNLSLTPTAKIEATMQHEITRLTTENLDLRENSDKQNETIKKLKKALKIYAKRLKSAEGPDIVAELEQLERQESVDSSAVKLKKEREFVGMFEYRKEDETLLIRNLILELKPKNALSCLPGLPAYIMFMCIRHTDYINDDEKVRSLLTNTINGIKKVVKKHHDDPERVTMWLANGCRLLHNLKQYSGEKSFQNENTVKQNEHCLRNFDLSEYRQIMSDIAVWIYQALIKTMQEKIQPMIVAAILEHEAIAGLSSSKPSGLRQRSSSNARELDDKVQSYNLDSLLKSLSSYYKVLLAHAVDPELIKQIFKQLFYFICGGALNNLLLRKEMCHWSKGMQIRYNLSHLEEWLRDNKLQESGAMASLDPITQASHLLQARKT</sequence>
<dbReference type="Pfam" id="PF01843">
    <property type="entry name" value="DIL"/>
    <property type="match status" value="1"/>
</dbReference>
<keyword evidence="2" id="KW-1185">Reference proteome</keyword>